<dbReference type="SUPFAM" id="SSF51735">
    <property type="entry name" value="NAD(P)-binding Rossmann-fold domains"/>
    <property type="match status" value="1"/>
</dbReference>
<evidence type="ECO:0000259" key="8">
    <source>
        <dbReference type="Pfam" id="PF08240"/>
    </source>
</evidence>
<dbReference type="InterPro" id="IPR013149">
    <property type="entry name" value="ADH-like_C"/>
</dbReference>
<evidence type="ECO:0000313" key="10">
    <source>
        <dbReference type="Proteomes" id="UP001345219"/>
    </source>
</evidence>
<dbReference type="Pfam" id="PF00107">
    <property type="entry name" value="ADH_zinc_N"/>
    <property type="match status" value="1"/>
</dbReference>
<keyword evidence="4 6" id="KW-0862">Zinc</keyword>
<dbReference type="Gene3D" id="3.90.180.10">
    <property type="entry name" value="Medium-chain alcohol dehydrogenases, catalytic domain"/>
    <property type="match status" value="1"/>
</dbReference>
<dbReference type="InterPro" id="IPR013154">
    <property type="entry name" value="ADH-like_N"/>
</dbReference>
<reference evidence="9 10" key="1">
    <citation type="journal article" date="2023" name="Hortic Res">
        <title>Pangenome of water caltrop reveals structural variations and asymmetric subgenome divergence after allopolyploidization.</title>
        <authorList>
            <person name="Zhang X."/>
            <person name="Chen Y."/>
            <person name="Wang L."/>
            <person name="Yuan Y."/>
            <person name="Fang M."/>
            <person name="Shi L."/>
            <person name="Lu R."/>
            <person name="Comes H.P."/>
            <person name="Ma Y."/>
            <person name="Chen Y."/>
            <person name="Huang G."/>
            <person name="Zhou Y."/>
            <person name="Zheng Z."/>
            <person name="Qiu Y."/>
        </authorList>
    </citation>
    <scope>NUCLEOTIDE SEQUENCE [LARGE SCALE GENOMIC DNA]</scope>
    <source>
        <tissue evidence="9">Roots</tissue>
    </source>
</reference>
<comment type="cofactor">
    <cofactor evidence="1 6">
        <name>Zn(2+)</name>
        <dbReference type="ChEBI" id="CHEBI:29105"/>
    </cofactor>
</comment>
<dbReference type="InterPro" id="IPR036291">
    <property type="entry name" value="NAD(P)-bd_dom_sf"/>
</dbReference>
<evidence type="ECO:0000313" key="9">
    <source>
        <dbReference type="EMBL" id="KAK4754990.1"/>
    </source>
</evidence>
<organism evidence="9 10">
    <name type="scientific">Trapa incisa</name>
    <dbReference type="NCBI Taxonomy" id="236973"/>
    <lineage>
        <taxon>Eukaryota</taxon>
        <taxon>Viridiplantae</taxon>
        <taxon>Streptophyta</taxon>
        <taxon>Embryophyta</taxon>
        <taxon>Tracheophyta</taxon>
        <taxon>Spermatophyta</taxon>
        <taxon>Magnoliopsida</taxon>
        <taxon>eudicotyledons</taxon>
        <taxon>Gunneridae</taxon>
        <taxon>Pentapetalae</taxon>
        <taxon>rosids</taxon>
        <taxon>malvids</taxon>
        <taxon>Myrtales</taxon>
        <taxon>Lythraceae</taxon>
        <taxon>Trapa</taxon>
    </lineage>
</organism>
<accession>A0AAN7JYP8</accession>
<feature type="domain" description="Alcohol dehydrogenase-like C-terminal" evidence="7">
    <location>
        <begin position="239"/>
        <end position="363"/>
    </location>
</feature>
<evidence type="ECO:0000256" key="3">
    <source>
        <dbReference type="ARBA" id="ARBA00022723"/>
    </source>
</evidence>
<dbReference type="GO" id="GO:0046294">
    <property type="term" value="P:formaldehyde catabolic process"/>
    <property type="evidence" value="ECO:0007669"/>
    <property type="project" value="TreeGrafter"/>
</dbReference>
<feature type="domain" description="Alcohol dehydrogenase-like N-terminal" evidence="8">
    <location>
        <begin position="34"/>
        <end position="198"/>
    </location>
</feature>
<evidence type="ECO:0000256" key="4">
    <source>
        <dbReference type="ARBA" id="ARBA00022833"/>
    </source>
</evidence>
<sequence length="413" mass="44483">MMSPTVIRCRALVCRGPEQWKVEMIEVDPPKALEVRIKMLYASVCHTDLDCAKGFPFVISSLPRSYVSLITLNYTYMCVCMILPCLLQPLYPRVLGHEGVGVVESVGDEVEELKEGDVVMPLLLGECGECENCTASSTNQCLTLPFHFTGLMPDGTFRLHLPPDSGNDGHRQPLYHLFSCGTWSQYIVAQAHYVLKLNSDIPPPHASFLSCGFSTGFGAAQVEARIDEGSTVAVVGLGAVGLGAVAGARALGAATIIGVDKNDMKREKGEAFGITHFINPDNFTGKAISELVKDLTGGLGVDYCIECTGAPYLINQALESTKVGKGRAIVLGSGAEMDVPISFLALLMGRSLKGSLFGGVKPRTHLPHLLHQCCSSKVSAYNSLNIDRHHGWRAAIELYYDIDHACIVPTPAS</sequence>
<dbReference type="GO" id="GO:0005829">
    <property type="term" value="C:cytosol"/>
    <property type="evidence" value="ECO:0007669"/>
    <property type="project" value="TreeGrafter"/>
</dbReference>
<dbReference type="GO" id="GO:0051903">
    <property type="term" value="F:S-(hydroxymethyl)glutathione dehydrogenase [NAD(P)+] activity"/>
    <property type="evidence" value="ECO:0007669"/>
    <property type="project" value="TreeGrafter"/>
</dbReference>
<dbReference type="Proteomes" id="UP001345219">
    <property type="component" value="Chromosome 8"/>
</dbReference>
<proteinExistence type="inferred from homology"/>
<evidence type="ECO:0000256" key="2">
    <source>
        <dbReference type="ARBA" id="ARBA00011738"/>
    </source>
</evidence>
<name>A0AAN7JYP8_9MYRT</name>
<dbReference type="PANTHER" id="PTHR43880:SF38">
    <property type="entry name" value="ALCOHOL DEHYDROGENASE-RELATED"/>
    <property type="match status" value="1"/>
</dbReference>
<protein>
    <recommendedName>
        <fullName evidence="11">Alcohol dehydrogenase</fullName>
    </recommendedName>
</protein>
<keyword evidence="3 6" id="KW-0479">Metal-binding</keyword>
<dbReference type="EMBL" id="JAXIOK010000014">
    <property type="protein sequence ID" value="KAK4754990.1"/>
    <property type="molecule type" value="Genomic_DNA"/>
</dbReference>
<comment type="similarity">
    <text evidence="6">Belongs to the zinc-containing alcohol dehydrogenase family.</text>
</comment>
<keyword evidence="5" id="KW-0560">Oxidoreductase</keyword>
<evidence type="ECO:0000256" key="1">
    <source>
        <dbReference type="ARBA" id="ARBA00001947"/>
    </source>
</evidence>
<dbReference type="Gene3D" id="3.40.50.720">
    <property type="entry name" value="NAD(P)-binding Rossmann-like Domain"/>
    <property type="match status" value="1"/>
</dbReference>
<gene>
    <name evidence="9" type="ORF">SAY87_008747</name>
</gene>
<evidence type="ECO:0008006" key="11">
    <source>
        <dbReference type="Google" id="ProtNLM"/>
    </source>
</evidence>
<dbReference type="PANTHER" id="PTHR43880">
    <property type="entry name" value="ALCOHOL DEHYDROGENASE"/>
    <property type="match status" value="1"/>
</dbReference>
<dbReference type="GO" id="GO:0008270">
    <property type="term" value="F:zinc ion binding"/>
    <property type="evidence" value="ECO:0007669"/>
    <property type="project" value="InterPro"/>
</dbReference>
<comment type="caution">
    <text evidence="9">The sequence shown here is derived from an EMBL/GenBank/DDBJ whole genome shotgun (WGS) entry which is preliminary data.</text>
</comment>
<dbReference type="InterPro" id="IPR002328">
    <property type="entry name" value="ADH_Zn_CS"/>
</dbReference>
<evidence type="ECO:0000256" key="5">
    <source>
        <dbReference type="ARBA" id="ARBA00023002"/>
    </source>
</evidence>
<dbReference type="InterPro" id="IPR011032">
    <property type="entry name" value="GroES-like_sf"/>
</dbReference>
<dbReference type="SUPFAM" id="SSF50129">
    <property type="entry name" value="GroES-like"/>
    <property type="match status" value="1"/>
</dbReference>
<evidence type="ECO:0000259" key="7">
    <source>
        <dbReference type="Pfam" id="PF00107"/>
    </source>
</evidence>
<dbReference type="FunFam" id="3.40.50.720:FF:000003">
    <property type="entry name" value="S-(hydroxymethyl)glutathione dehydrogenase"/>
    <property type="match status" value="1"/>
</dbReference>
<evidence type="ECO:0000256" key="6">
    <source>
        <dbReference type="RuleBase" id="RU361277"/>
    </source>
</evidence>
<keyword evidence="10" id="KW-1185">Reference proteome</keyword>
<dbReference type="PROSITE" id="PS00059">
    <property type="entry name" value="ADH_ZINC"/>
    <property type="match status" value="1"/>
</dbReference>
<comment type="subunit">
    <text evidence="2">Homodimer.</text>
</comment>
<dbReference type="AlphaFoldDB" id="A0AAN7JYP8"/>
<dbReference type="Pfam" id="PF08240">
    <property type="entry name" value="ADH_N"/>
    <property type="match status" value="1"/>
</dbReference>